<protein>
    <submittedName>
        <fullName evidence="1">Uncharacterized protein</fullName>
    </submittedName>
</protein>
<dbReference type="SUPFAM" id="SSF52540">
    <property type="entry name" value="P-loop containing nucleoside triphosphate hydrolases"/>
    <property type="match status" value="1"/>
</dbReference>
<reference evidence="1 2" key="1">
    <citation type="journal article" date="2018" name="Proc. Natl. Acad. Sci. U.S.A.">
        <title>Linking secondary metabolites to gene clusters through genome sequencing of six diverse Aspergillus species.</title>
        <authorList>
            <person name="Kaerboelling I."/>
            <person name="Vesth T.C."/>
            <person name="Frisvad J.C."/>
            <person name="Nybo J.L."/>
            <person name="Theobald S."/>
            <person name="Kuo A."/>
            <person name="Bowyer P."/>
            <person name="Matsuda Y."/>
            <person name="Mondo S."/>
            <person name="Lyhne E.K."/>
            <person name="Kogle M.E."/>
            <person name="Clum A."/>
            <person name="Lipzen A."/>
            <person name="Salamov A."/>
            <person name="Ngan C.Y."/>
            <person name="Daum C."/>
            <person name="Chiniquy J."/>
            <person name="Barry K."/>
            <person name="LaButti K."/>
            <person name="Haridas S."/>
            <person name="Simmons B.A."/>
            <person name="Magnuson J.K."/>
            <person name="Mortensen U.H."/>
            <person name="Larsen T.O."/>
            <person name="Grigoriev I.V."/>
            <person name="Baker S.E."/>
            <person name="Andersen M.R."/>
        </authorList>
    </citation>
    <scope>NUCLEOTIDE SEQUENCE [LARGE SCALE GENOMIC DNA]</scope>
    <source>
        <strain evidence="1 2">IBT 24754</strain>
    </source>
</reference>
<accession>A0A2T5M719</accession>
<evidence type="ECO:0000313" key="1">
    <source>
        <dbReference type="EMBL" id="PTU24323.1"/>
    </source>
</evidence>
<proteinExistence type="predicted"/>
<dbReference type="InterPro" id="IPR027417">
    <property type="entry name" value="P-loop_NTPase"/>
</dbReference>
<comment type="caution">
    <text evidence="1">The sequence shown here is derived from an EMBL/GenBank/DDBJ whole genome shotgun (WGS) entry which is preliminary data.</text>
</comment>
<sequence length="98" mass="11061">MTICRQYMKDVKHPRIRSGEILFIIILVHRFFHIVRVRGTPASGKTTIMNLLANKLLEYDPETPLYVLSGWDKDTVKDASGWAGYPKQQTGLSMAAPG</sequence>
<dbReference type="EMBL" id="MSFN02000001">
    <property type="protein sequence ID" value="PTU24323.1"/>
    <property type="molecule type" value="Genomic_DNA"/>
</dbReference>
<dbReference type="OrthoDB" id="4510652at2759"/>
<organism evidence="1 2">
    <name type="scientific">Aspergillus ochraceoroseus IBT 24754</name>
    <dbReference type="NCBI Taxonomy" id="1392256"/>
    <lineage>
        <taxon>Eukaryota</taxon>
        <taxon>Fungi</taxon>
        <taxon>Dikarya</taxon>
        <taxon>Ascomycota</taxon>
        <taxon>Pezizomycotina</taxon>
        <taxon>Eurotiomycetes</taxon>
        <taxon>Eurotiomycetidae</taxon>
        <taxon>Eurotiales</taxon>
        <taxon>Aspergillaceae</taxon>
        <taxon>Aspergillus</taxon>
        <taxon>Aspergillus subgen. Nidulantes</taxon>
    </lineage>
</organism>
<name>A0A2T5M719_9EURO</name>
<dbReference type="Proteomes" id="UP000244073">
    <property type="component" value="Unassembled WGS sequence"/>
</dbReference>
<gene>
    <name evidence="1" type="ORF">P175DRAFT_0527785</name>
</gene>
<dbReference type="GeneID" id="63816436"/>
<dbReference type="AlphaFoldDB" id="A0A2T5M719"/>
<dbReference type="VEuPathDB" id="FungiDB:P175DRAFT_0527785"/>
<dbReference type="RefSeq" id="XP_040755715.1">
    <property type="nucleotide sequence ID" value="XM_040899554.1"/>
</dbReference>
<evidence type="ECO:0000313" key="2">
    <source>
        <dbReference type="Proteomes" id="UP000244073"/>
    </source>
</evidence>